<protein>
    <recommendedName>
        <fullName evidence="3">BTB domain-containing protein</fullName>
    </recommendedName>
</protein>
<keyword evidence="2" id="KW-1185">Reference proteome</keyword>
<accession>A0A8E2JKE3</accession>
<dbReference type="Proteomes" id="UP000250266">
    <property type="component" value="Unassembled WGS sequence"/>
</dbReference>
<evidence type="ECO:0000313" key="1">
    <source>
        <dbReference type="EMBL" id="OCK85709.1"/>
    </source>
</evidence>
<organism evidence="1 2">
    <name type="scientific">Lepidopterella palustris CBS 459.81</name>
    <dbReference type="NCBI Taxonomy" id="1314670"/>
    <lineage>
        <taxon>Eukaryota</taxon>
        <taxon>Fungi</taxon>
        <taxon>Dikarya</taxon>
        <taxon>Ascomycota</taxon>
        <taxon>Pezizomycotina</taxon>
        <taxon>Dothideomycetes</taxon>
        <taxon>Pleosporomycetidae</taxon>
        <taxon>Mytilinidiales</taxon>
        <taxon>Argynnaceae</taxon>
        <taxon>Lepidopterella</taxon>
    </lineage>
</organism>
<sequence>MWSTKKRTRGRSFSDRRQTPDIISLDPAGDLILVVGSAEANNGPRCFLVSTDALRRVSRVWRSMLNHSSGWFAKTSTKQVTSLNDDPDSLLIVLNVAHIRFKELPSALGFAQIVQLALVCDAYDTVQVVRPFLPEWTRPYEHAILRAGYEEWLFVAYTFGYMEAFKSIAHHLTLHAAIDEDGRCINQNGRVMDGHFPPDIINNILQVRYKTIWKFLRCCYALVDEMIEGNTCVASKTLPAQAIAEWDRAEEASKCTHLMHGSMVRQLKSLNLWPPLKNSSSIQFSVHDLANTLKGISVLTWAKPRASWDVEGDTGHEKCNVSRKLARNIDEVLEKMESAVSDRHLEHMDEQALK</sequence>
<name>A0A8E2JKE3_9PEZI</name>
<dbReference type="AlphaFoldDB" id="A0A8E2JKE3"/>
<proteinExistence type="predicted"/>
<evidence type="ECO:0008006" key="3">
    <source>
        <dbReference type="Google" id="ProtNLM"/>
    </source>
</evidence>
<gene>
    <name evidence="1" type="ORF">K432DRAFT_413101</name>
</gene>
<dbReference type="EMBL" id="KV744814">
    <property type="protein sequence ID" value="OCK85709.1"/>
    <property type="molecule type" value="Genomic_DNA"/>
</dbReference>
<evidence type="ECO:0000313" key="2">
    <source>
        <dbReference type="Proteomes" id="UP000250266"/>
    </source>
</evidence>
<reference evidence="1 2" key="1">
    <citation type="journal article" date="2016" name="Nat. Commun.">
        <title>Ectomycorrhizal ecology is imprinted in the genome of the dominant symbiotic fungus Cenococcum geophilum.</title>
        <authorList>
            <consortium name="DOE Joint Genome Institute"/>
            <person name="Peter M."/>
            <person name="Kohler A."/>
            <person name="Ohm R.A."/>
            <person name="Kuo A."/>
            <person name="Krutzmann J."/>
            <person name="Morin E."/>
            <person name="Arend M."/>
            <person name="Barry K.W."/>
            <person name="Binder M."/>
            <person name="Choi C."/>
            <person name="Clum A."/>
            <person name="Copeland A."/>
            <person name="Grisel N."/>
            <person name="Haridas S."/>
            <person name="Kipfer T."/>
            <person name="LaButti K."/>
            <person name="Lindquist E."/>
            <person name="Lipzen A."/>
            <person name="Maire R."/>
            <person name="Meier B."/>
            <person name="Mihaltcheva S."/>
            <person name="Molinier V."/>
            <person name="Murat C."/>
            <person name="Poggeler S."/>
            <person name="Quandt C.A."/>
            <person name="Sperisen C."/>
            <person name="Tritt A."/>
            <person name="Tisserant E."/>
            <person name="Crous P.W."/>
            <person name="Henrissat B."/>
            <person name="Nehls U."/>
            <person name="Egli S."/>
            <person name="Spatafora J.W."/>
            <person name="Grigoriev I.V."/>
            <person name="Martin F.M."/>
        </authorList>
    </citation>
    <scope>NUCLEOTIDE SEQUENCE [LARGE SCALE GENOMIC DNA]</scope>
    <source>
        <strain evidence="1 2">CBS 459.81</strain>
    </source>
</reference>
<dbReference type="OrthoDB" id="5275938at2759"/>